<keyword evidence="1" id="KW-0479">Metal-binding</keyword>
<gene>
    <name evidence="5" type="ORF">PoMZ_10772</name>
</gene>
<feature type="region of interest" description="Disordered" evidence="2">
    <location>
        <begin position="33"/>
        <end position="53"/>
    </location>
</feature>
<feature type="domain" description="C2H2-type" evidence="4">
    <location>
        <begin position="74"/>
        <end position="101"/>
    </location>
</feature>
<dbReference type="Gene3D" id="3.30.160.60">
    <property type="entry name" value="Classic Zinc Finger"/>
    <property type="match status" value="1"/>
</dbReference>
<dbReference type="EMBL" id="CP034204">
    <property type="protein sequence ID" value="QBZ55056.1"/>
    <property type="molecule type" value="Genomic_DNA"/>
</dbReference>
<keyword evidence="1" id="KW-0863">Zinc-finger</keyword>
<name>A0A4P7N343_PYROR</name>
<dbReference type="Proteomes" id="UP000294847">
    <property type="component" value="Chromosome 1"/>
</dbReference>
<organism evidence="5 6">
    <name type="scientific">Pyricularia oryzae</name>
    <name type="common">Rice blast fungus</name>
    <name type="synonym">Magnaporthe oryzae</name>
    <dbReference type="NCBI Taxonomy" id="318829"/>
    <lineage>
        <taxon>Eukaryota</taxon>
        <taxon>Fungi</taxon>
        <taxon>Dikarya</taxon>
        <taxon>Ascomycota</taxon>
        <taxon>Pezizomycotina</taxon>
        <taxon>Sordariomycetes</taxon>
        <taxon>Sordariomycetidae</taxon>
        <taxon>Magnaporthales</taxon>
        <taxon>Pyriculariaceae</taxon>
        <taxon>Pyricularia</taxon>
    </lineage>
</organism>
<dbReference type="PROSITE" id="PS00028">
    <property type="entry name" value="ZINC_FINGER_C2H2_1"/>
    <property type="match status" value="1"/>
</dbReference>
<evidence type="ECO:0000256" key="1">
    <source>
        <dbReference type="PROSITE-ProRule" id="PRU00042"/>
    </source>
</evidence>
<evidence type="ECO:0000256" key="2">
    <source>
        <dbReference type="SAM" id="MobiDB-lite"/>
    </source>
</evidence>
<feature type="compositionally biased region" description="Polar residues" evidence="2">
    <location>
        <begin position="33"/>
        <end position="43"/>
    </location>
</feature>
<protein>
    <recommendedName>
        <fullName evidence="4">C2H2-type domain-containing protein</fullName>
    </recommendedName>
</protein>
<dbReference type="PROSITE" id="PS50157">
    <property type="entry name" value="ZINC_FINGER_C2H2_2"/>
    <property type="match status" value="1"/>
</dbReference>
<dbReference type="SUPFAM" id="SSF57667">
    <property type="entry name" value="beta-beta-alpha zinc fingers"/>
    <property type="match status" value="1"/>
</dbReference>
<feature type="signal peptide" evidence="3">
    <location>
        <begin position="1"/>
        <end position="19"/>
    </location>
</feature>
<evidence type="ECO:0000313" key="5">
    <source>
        <dbReference type="EMBL" id="QBZ55056.1"/>
    </source>
</evidence>
<dbReference type="AlphaFoldDB" id="A0A4P7N343"/>
<sequence>MHIIHISKLMALLAISTIAFPTRDRSEVDNHDVNQAQTVTSGSPIAPSGSEKRPAWKAEFAEQIAEAQRDKKPFQCPHCEDGISNRVALYTHVKAFHGDKPVYSLKNYHDERRFDS</sequence>
<dbReference type="GO" id="GO:0008270">
    <property type="term" value="F:zinc ion binding"/>
    <property type="evidence" value="ECO:0007669"/>
    <property type="project" value="UniProtKB-KW"/>
</dbReference>
<dbReference type="InterPro" id="IPR036236">
    <property type="entry name" value="Znf_C2H2_sf"/>
</dbReference>
<reference evidence="5 6" key="1">
    <citation type="journal article" date="2019" name="Mol. Biol. Evol.">
        <title>Blast fungal genomes show frequent chromosomal changes, gene gains and losses, and effector gene turnover.</title>
        <authorList>
            <person name="Gomez Luciano L.B."/>
            <person name="Jason Tsai I."/>
            <person name="Chuma I."/>
            <person name="Tosa Y."/>
            <person name="Chen Y.H."/>
            <person name="Li J.Y."/>
            <person name="Li M.Y."/>
            <person name="Jade Lu M.Y."/>
            <person name="Nakayashiki H."/>
            <person name="Li W.H."/>
        </authorList>
    </citation>
    <scope>NUCLEOTIDE SEQUENCE [LARGE SCALE GENOMIC DNA]</scope>
    <source>
        <strain evidence="5">MZ5-1-6</strain>
    </source>
</reference>
<accession>A0A4P7N343</accession>
<evidence type="ECO:0000259" key="4">
    <source>
        <dbReference type="PROSITE" id="PS50157"/>
    </source>
</evidence>
<keyword evidence="3" id="KW-0732">Signal</keyword>
<evidence type="ECO:0000256" key="3">
    <source>
        <dbReference type="SAM" id="SignalP"/>
    </source>
</evidence>
<proteinExistence type="predicted"/>
<keyword evidence="1" id="KW-0862">Zinc</keyword>
<feature type="chain" id="PRO_5021008423" description="C2H2-type domain-containing protein" evidence="3">
    <location>
        <begin position="20"/>
        <end position="116"/>
    </location>
</feature>
<dbReference type="InterPro" id="IPR013087">
    <property type="entry name" value="Znf_C2H2_type"/>
</dbReference>
<evidence type="ECO:0000313" key="6">
    <source>
        <dbReference type="Proteomes" id="UP000294847"/>
    </source>
</evidence>
<dbReference type="VEuPathDB" id="FungiDB:M_BR32_EuGene_00115991"/>